<comment type="catalytic activity">
    <reaction evidence="16">
        <text>L-lysyl-L-lysine(out) = L-lysyl-L-lysine(in)</text>
        <dbReference type="Rhea" id="RHEA:79403"/>
        <dbReference type="ChEBI" id="CHEBI:229956"/>
    </reaction>
</comment>
<evidence type="ECO:0000256" key="26">
    <source>
        <dbReference type="SAM" id="Phobius"/>
    </source>
</evidence>
<keyword evidence="4 26" id="KW-0812">Transmembrane</keyword>
<comment type="catalytic activity">
    <reaction evidence="13">
        <text>L-alpha-aminoacyl-L-lysine(out) = L-alpha-aminoacyl-L-lysine(in)</text>
        <dbReference type="Rhea" id="RHEA:79383"/>
        <dbReference type="ChEBI" id="CHEBI:229966"/>
    </reaction>
</comment>
<evidence type="ECO:0000256" key="23">
    <source>
        <dbReference type="ARBA" id="ARBA00045709"/>
    </source>
</evidence>
<comment type="catalytic activity">
    <reaction evidence="9">
        <text>L-histidyl-glycine(out) = L-histidyl-glycine(in)</text>
        <dbReference type="Rhea" id="RHEA:79395"/>
        <dbReference type="ChEBI" id="CHEBI:229957"/>
    </reaction>
</comment>
<evidence type="ECO:0000256" key="14">
    <source>
        <dbReference type="ARBA" id="ARBA00044898"/>
    </source>
</evidence>
<feature type="transmembrane region" description="Helical" evidence="26">
    <location>
        <begin position="248"/>
        <end position="268"/>
    </location>
</feature>
<dbReference type="PANTHER" id="PTHR23512:SF3">
    <property type="entry name" value="MAJOR FACILITATOR SUPERFAMILY DOMAIN-CONTAINING PROTEIN 1"/>
    <property type="match status" value="1"/>
</dbReference>
<evidence type="ECO:0000256" key="25">
    <source>
        <dbReference type="SAM" id="MobiDB-lite"/>
    </source>
</evidence>
<dbReference type="Gene3D" id="1.20.1250.20">
    <property type="entry name" value="MFS general substrate transporter like domains"/>
    <property type="match status" value="1"/>
</dbReference>
<evidence type="ECO:0000256" key="15">
    <source>
        <dbReference type="ARBA" id="ARBA00044899"/>
    </source>
</evidence>
<reference evidence="28" key="1">
    <citation type="journal article" date="2020" name="Fungal Divers.">
        <title>Resolving the Mortierellaceae phylogeny through synthesis of multi-gene phylogenetics and phylogenomics.</title>
        <authorList>
            <person name="Vandepol N."/>
            <person name="Liber J."/>
            <person name="Desiro A."/>
            <person name="Na H."/>
            <person name="Kennedy M."/>
            <person name="Barry K."/>
            <person name="Grigoriev I.V."/>
            <person name="Miller A.N."/>
            <person name="O'Donnell K."/>
            <person name="Stajich J.E."/>
            <person name="Bonito G."/>
        </authorList>
    </citation>
    <scope>NUCLEOTIDE SEQUENCE</scope>
    <source>
        <strain evidence="28">MES-2147</strain>
    </source>
</reference>
<feature type="transmembrane region" description="Helical" evidence="26">
    <location>
        <begin position="411"/>
        <end position="430"/>
    </location>
</feature>
<keyword evidence="29" id="KW-1185">Reference proteome</keyword>
<dbReference type="InterPro" id="IPR036259">
    <property type="entry name" value="MFS_trans_sf"/>
</dbReference>
<feature type="region of interest" description="Disordered" evidence="25">
    <location>
        <begin position="441"/>
        <end position="481"/>
    </location>
</feature>
<evidence type="ECO:0000256" key="7">
    <source>
        <dbReference type="ARBA" id="ARBA00023228"/>
    </source>
</evidence>
<feature type="transmembrane region" description="Helical" evidence="26">
    <location>
        <begin position="376"/>
        <end position="399"/>
    </location>
</feature>
<dbReference type="SUPFAM" id="SSF103473">
    <property type="entry name" value="MFS general substrate transporter"/>
    <property type="match status" value="1"/>
</dbReference>
<comment type="catalytic activity">
    <reaction evidence="15">
        <text>L-arginyl-L-alpha-amino acid(out) = L-arginyl-L-alpha-amino acid(in)</text>
        <dbReference type="Rhea" id="RHEA:79371"/>
        <dbReference type="ChEBI" id="CHEBI:84315"/>
    </reaction>
</comment>
<evidence type="ECO:0000256" key="6">
    <source>
        <dbReference type="ARBA" id="ARBA00023136"/>
    </source>
</evidence>
<evidence type="ECO:0000256" key="4">
    <source>
        <dbReference type="ARBA" id="ARBA00022692"/>
    </source>
</evidence>
<dbReference type="Pfam" id="PF07690">
    <property type="entry name" value="MFS_1"/>
    <property type="match status" value="2"/>
</dbReference>
<evidence type="ECO:0000256" key="22">
    <source>
        <dbReference type="ARBA" id="ARBA00045018"/>
    </source>
</evidence>
<evidence type="ECO:0000256" key="24">
    <source>
        <dbReference type="ARBA" id="ARBA00046376"/>
    </source>
</evidence>
<comment type="catalytic activity">
    <reaction evidence="14">
        <text>L-aspartyl-L-lysine(out) = L-aspartyl-L-lysine(in)</text>
        <dbReference type="Rhea" id="RHEA:79411"/>
        <dbReference type="ChEBI" id="CHEBI:229953"/>
    </reaction>
</comment>
<dbReference type="EMBL" id="JAAAHW010006257">
    <property type="protein sequence ID" value="KAF9963817.1"/>
    <property type="molecule type" value="Genomic_DNA"/>
</dbReference>
<evidence type="ECO:0000256" key="16">
    <source>
        <dbReference type="ARBA" id="ARBA00044900"/>
    </source>
</evidence>
<comment type="similarity">
    <text evidence="2">Belongs to the major facilitator superfamily.</text>
</comment>
<evidence type="ECO:0000313" key="29">
    <source>
        <dbReference type="Proteomes" id="UP000749646"/>
    </source>
</evidence>
<feature type="transmembrane region" description="Helical" evidence="26">
    <location>
        <begin position="288"/>
        <end position="311"/>
    </location>
</feature>
<feature type="transmembrane region" description="Helical" evidence="26">
    <location>
        <begin position="20"/>
        <end position="41"/>
    </location>
</feature>
<comment type="function">
    <text evidence="23">Lysosomal dipeptide uniporter that selectively exports lysine, arginine or histidine-containing dipeptides with a net positive charge from the lysosome lumen into the cytosol. Could play a role in a specific type of protein O-glycosylation indirectly regulating macrophages migration and tissue invasion. Also essential for liver homeostasis.</text>
</comment>
<dbReference type="PROSITE" id="PS50850">
    <property type="entry name" value="MFS"/>
    <property type="match status" value="1"/>
</dbReference>
<dbReference type="OrthoDB" id="424834at2759"/>
<comment type="catalytic activity">
    <reaction evidence="19">
        <text>L-alanyl-L-lysine(out) = L-alanyl-L-lysine(in)</text>
        <dbReference type="Rhea" id="RHEA:79415"/>
        <dbReference type="ChEBI" id="CHEBI:192470"/>
    </reaction>
</comment>
<proteinExistence type="inferred from homology"/>
<comment type="catalytic activity">
    <reaction evidence="8">
        <text>L-lysyl-L-alanine(out) = L-lysyl-L-alanine(in)</text>
        <dbReference type="Rhea" id="RHEA:79399"/>
        <dbReference type="ChEBI" id="CHEBI:229954"/>
    </reaction>
</comment>
<gene>
    <name evidence="28" type="ORF">BGZ65_010881</name>
</gene>
<evidence type="ECO:0000313" key="28">
    <source>
        <dbReference type="EMBL" id="KAF9963817.1"/>
    </source>
</evidence>
<comment type="catalytic activity">
    <reaction evidence="10">
        <text>L-alpha-aminoacyl-L-arginine(out) = L-alpha-aminoacyl-L-arginine(in)</text>
        <dbReference type="Rhea" id="RHEA:79367"/>
        <dbReference type="ChEBI" id="CHEBI:229968"/>
    </reaction>
</comment>
<evidence type="ECO:0000256" key="1">
    <source>
        <dbReference type="ARBA" id="ARBA00004155"/>
    </source>
</evidence>
<keyword evidence="3" id="KW-0813">Transport</keyword>
<feature type="transmembrane region" description="Helical" evidence="26">
    <location>
        <begin position="148"/>
        <end position="167"/>
    </location>
</feature>
<dbReference type="PANTHER" id="PTHR23512">
    <property type="entry name" value="MAJOR FACILITATOR SUPERFAMILY DOMAIN-CONTAINING PROTEIN 1"/>
    <property type="match status" value="1"/>
</dbReference>
<evidence type="ECO:0000256" key="3">
    <source>
        <dbReference type="ARBA" id="ARBA00022448"/>
    </source>
</evidence>
<feature type="transmembrane region" description="Helical" evidence="26">
    <location>
        <begin position="318"/>
        <end position="337"/>
    </location>
</feature>
<evidence type="ECO:0000256" key="19">
    <source>
        <dbReference type="ARBA" id="ARBA00044919"/>
    </source>
</evidence>
<sequence length="527" mass="58376">MQALNVQMREWLGTDYAKYQYYLNLLYSIYSFPNIVLPLVGGLLIDRLSASKMLMVFGLLVCVGQGIFAIGVSARSIWAMVLGRLIFGIGGECLGVAQAKIITDWFKARWLGFALGLNLSFARIGTALNDNISPVIAAHRSGVVGASWTGFGICGLSFASVIWLTYLDRPESRTSAGVRPDTSYKRSDRIQSKTNNIVGRQAINASCDSTMTMSSDALDEEDEIEKEDEMAQDDQMLCSEILTLQPNFWILSLCCIALYGAVVPFIHVSSDFLQKKWYTNNPTKAGTVMVSFDSIPDIVSAIGSPLCGYLVDKFGHRARYIPLSALLLIWAHVQLGLTPISPIVAMFVLGLAYSLFASALWPCIPFLVKDHQLGTAYGLVTIALNISLTVFPLVVASILEITQGSYSHVEMLFIALASVGLLLSILLNVLDHQQGGRLQLIEEPSSGPHHPEEPFEGHRRSSLSEQRLLHDPYNPREPGFEYRRQRRYSRDLLLEENPDMEDVQAMVTTRSVGEGIITVIPHRRRPI</sequence>
<comment type="subunit">
    <text evidence="24">Homodimer. Interacts with lysosomal protein GLMP (via lumenal domain); the interaction starts while both proteins are still in the endoplasmic reticulum and is required for stabilization of MFSD1 in lysosomes but has no direct effect on its targeting to lysosomes or transporter activity.</text>
</comment>
<protein>
    <recommendedName>
        <fullName evidence="21">Lysosomal dipeptide transporter MFSD1</fullName>
    </recommendedName>
    <alternativeName>
        <fullName evidence="22">Major facilitator superfamily domain-containing protein 1</fullName>
    </alternativeName>
</protein>
<evidence type="ECO:0000256" key="20">
    <source>
        <dbReference type="ARBA" id="ARBA00044924"/>
    </source>
</evidence>
<feature type="transmembrane region" description="Helical" evidence="26">
    <location>
        <begin position="109"/>
        <end position="128"/>
    </location>
</feature>
<evidence type="ECO:0000256" key="13">
    <source>
        <dbReference type="ARBA" id="ARBA00044893"/>
    </source>
</evidence>
<comment type="catalytic activity">
    <reaction evidence="11">
        <text>L-alpha-aminoacyl-L-histidine(out) = L-alpha-aminoacyl-L-histidine(in)</text>
        <dbReference type="Rhea" id="RHEA:79375"/>
        <dbReference type="ChEBI" id="CHEBI:229967"/>
    </reaction>
</comment>
<comment type="subcellular location">
    <subcellularLocation>
        <location evidence="1">Lysosome membrane</location>
        <topology evidence="1">Multi-pass membrane protein</topology>
    </subcellularLocation>
</comment>
<keyword evidence="5 26" id="KW-1133">Transmembrane helix</keyword>
<dbReference type="GO" id="GO:0022857">
    <property type="term" value="F:transmembrane transporter activity"/>
    <property type="evidence" value="ECO:0007669"/>
    <property type="project" value="InterPro"/>
</dbReference>
<evidence type="ECO:0000259" key="27">
    <source>
        <dbReference type="PROSITE" id="PS50850"/>
    </source>
</evidence>
<evidence type="ECO:0000256" key="11">
    <source>
        <dbReference type="ARBA" id="ARBA00044884"/>
    </source>
</evidence>
<evidence type="ECO:0000256" key="2">
    <source>
        <dbReference type="ARBA" id="ARBA00008335"/>
    </source>
</evidence>
<dbReference type="Proteomes" id="UP000749646">
    <property type="component" value="Unassembled WGS sequence"/>
</dbReference>
<keyword evidence="7" id="KW-0458">Lysosome</keyword>
<feature type="compositionally biased region" description="Basic and acidic residues" evidence="25">
    <location>
        <begin position="467"/>
        <end position="481"/>
    </location>
</feature>
<evidence type="ECO:0000256" key="5">
    <source>
        <dbReference type="ARBA" id="ARBA00022989"/>
    </source>
</evidence>
<evidence type="ECO:0000256" key="18">
    <source>
        <dbReference type="ARBA" id="ARBA00044912"/>
    </source>
</evidence>
<keyword evidence="6 26" id="KW-0472">Membrane</keyword>
<comment type="catalytic activity">
    <reaction evidence="17">
        <text>L-arginyl-glycine(out) = L-arginyl-glycine(in)</text>
        <dbReference type="Rhea" id="RHEA:79391"/>
        <dbReference type="ChEBI" id="CHEBI:229955"/>
    </reaction>
</comment>
<dbReference type="InterPro" id="IPR052187">
    <property type="entry name" value="MFSD1"/>
</dbReference>
<comment type="catalytic activity">
    <reaction evidence="20">
        <text>L-lysyl-glycine(out) = L-lysyl-glycine(in)</text>
        <dbReference type="Rhea" id="RHEA:79407"/>
        <dbReference type="ChEBI" id="CHEBI:191202"/>
    </reaction>
</comment>
<accession>A0A9P6M363</accession>
<dbReference type="InterPro" id="IPR011701">
    <property type="entry name" value="MFS"/>
</dbReference>
<evidence type="ECO:0000256" key="9">
    <source>
        <dbReference type="ARBA" id="ARBA00044878"/>
    </source>
</evidence>
<evidence type="ECO:0000256" key="8">
    <source>
        <dbReference type="ARBA" id="ARBA00044876"/>
    </source>
</evidence>
<evidence type="ECO:0000256" key="21">
    <source>
        <dbReference type="ARBA" id="ARBA00044985"/>
    </source>
</evidence>
<comment type="catalytic activity">
    <reaction evidence="12">
        <text>L-lysyl-L-alpha-amino acid(out) = L-lysyl-L-alpha-amino acid(in)</text>
        <dbReference type="Rhea" id="RHEA:79387"/>
        <dbReference type="ChEBI" id="CHEBI:229965"/>
    </reaction>
</comment>
<name>A0A9P6M363_9FUNG</name>
<dbReference type="InterPro" id="IPR020846">
    <property type="entry name" value="MFS_dom"/>
</dbReference>
<evidence type="ECO:0000256" key="10">
    <source>
        <dbReference type="ARBA" id="ARBA00044881"/>
    </source>
</evidence>
<feature type="domain" description="Major facilitator superfamily (MFS) profile" evidence="27">
    <location>
        <begin position="1"/>
        <end position="432"/>
    </location>
</feature>
<evidence type="ECO:0000256" key="12">
    <source>
        <dbReference type="ARBA" id="ARBA00044891"/>
    </source>
</evidence>
<feature type="transmembrane region" description="Helical" evidence="26">
    <location>
        <begin position="53"/>
        <end position="71"/>
    </location>
</feature>
<evidence type="ECO:0000256" key="17">
    <source>
        <dbReference type="ARBA" id="ARBA00044903"/>
    </source>
</evidence>
<feature type="transmembrane region" description="Helical" evidence="26">
    <location>
        <begin position="343"/>
        <end position="364"/>
    </location>
</feature>
<dbReference type="AlphaFoldDB" id="A0A9P6M363"/>
<feature type="compositionally biased region" description="Basic and acidic residues" evidence="25">
    <location>
        <begin position="449"/>
        <end position="459"/>
    </location>
</feature>
<comment type="caution">
    <text evidence="28">The sequence shown here is derived from an EMBL/GenBank/DDBJ whole genome shotgun (WGS) entry which is preliminary data.</text>
</comment>
<organism evidence="28 29">
    <name type="scientific">Modicella reniformis</name>
    <dbReference type="NCBI Taxonomy" id="1440133"/>
    <lineage>
        <taxon>Eukaryota</taxon>
        <taxon>Fungi</taxon>
        <taxon>Fungi incertae sedis</taxon>
        <taxon>Mucoromycota</taxon>
        <taxon>Mortierellomycotina</taxon>
        <taxon>Mortierellomycetes</taxon>
        <taxon>Mortierellales</taxon>
        <taxon>Mortierellaceae</taxon>
        <taxon>Modicella</taxon>
    </lineage>
</organism>
<comment type="catalytic activity">
    <reaction evidence="18">
        <text>L-histidyl-L-alpha-amino acid(out) = L-histidyl-L-alpha-amino acid(in)</text>
        <dbReference type="Rhea" id="RHEA:79379"/>
        <dbReference type="ChEBI" id="CHEBI:229964"/>
    </reaction>
</comment>